<evidence type="ECO:0000313" key="2">
    <source>
        <dbReference type="WBParaSite" id="L893_g26404.t1"/>
    </source>
</evidence>
<organism evidence="1 2">
    <name type="scientific">Steinernema glaseri</name>
    <dbReference type="NCBI Taxonomy" id="37863"/>
    <lineage>
        <taxon>Eukaryota</taxon>
        <taxon>Metazoa</taxon>
        <taxon>Ecdysozoa</taxon>
        <taxon>Nematoda</taxon>
        <taxon>Chromadorea</taxon>
        <taxon>Rhabditida</taxon>
        <taxon>Tylenchina</taxon>
        <taxon>Panagrolaimomorpha</taxon>
        <taxon>Strongyloidoidea</taxon>
        <taxon>Steinernematidae</taxon>
        <taxon>Steinernema</taxon>
    </lineage>
</organism>
<evidence type="ECO:0000313" key="1">
    <source>
        <dbReference type="Proteomes" id="UP000095287"/>
    </source>
</evidence>
<sequence length="82" mass="9459">MEVPNVVGVPIVVDGELIHHSAMFLLVEARLLMEHVFEEVQKDKDMRLIHHCAMFLLVEARLLMELTEKKCKKTRTCGSANW</sequence>
<name>A0A1I7ZI07_9BILA</name>
<proteinExistence type="predicted"/>
<dbReference type="AlphaFoldDB" id="A0A1I7ZI07"/>
<protein>
    <submittedName>
        <fullName evidence="2">GST N-terminal domain-containing protein</fullName>
    </submittedName>
</protein>
<keyword evidence="1" id="KW-1185">Reference proteome</keyword>
<accession>A0A1I7ZI07</accession>
<reference evidence="2" key="1">
    <citation type="submission" date="2016-11" db="UniProtKB">
        <authorList>
            <consortium name="WormBaseParasite"/>
        </authorList>
    </citation>
    <scope>IDENTIFICATION</scope>
</reference>
<dbReference type="Proteomes" id="UP000095287">
    <property type="component" value="Unplaced"/>
</dbReference>
<dbReference type="WBParaSite" id="L893_g26404.t1">
    <property type="protein sequence ID" value="L893_g26404.t1"/>
    <property type="gene ID" value="L893_g26404"/>
</dbReference>